<name>A0A8J8NKN1_HALGN</name>
<reference evidence="2" key="1">
    <citation type="submission" date="2019-06" db="EMBL/GenBank/DDBJ databases">
        <authorList>
            <person name="Zheng W."/>
        </authorList>
    </citation>
    <scope>NUCLEOTIDE SEQUENCE</scope>
    <source>
        <strain evidence="2">QDHG01</strain>
    </source>
</reference>
<keyword evidence="1" id="KW-0732">Signal</keyword>
<protein>
    <submittedName>
        <fullName evidence="2">Uncharacterized protein</fullName>
    </submittedName>
</protein>
<feature type="signal peptide" evidence="1">
    <location>
        <begin position="1"/>
        <end position="18"/>
    </location>
</feature>
<sequence length="213" mass="23256">MFKLGFILSLIGCAIIKATFITTCHNNQECGSVCPQAADWDAAAFSEGLFGTSCQCQPGASLVQRCSKDGIDVYVCSDYQPPRCKVPCNQQMCITANTGRSTTVRVVSACPKHHPQNTRDCCAYGGSYCTCIKQDTVDINITPYKNLGLIDAYGRETNGWATKITVGPCGKQNTGIDIFSQEAKVYLSQNHPELCEATLQEDTYSLPESYFLQ</sequence>
<accession>A0A8J8NKN1</accession>
<evidence type="ECO:0000313" key="2">
    <source>
        <dbReference type="EMBL" id="TNV76335.1"/>
    </source>
</evidence>
<dbReference type="Proteomes" id="UP000785679">
    <property type="component" value="Unassembled WGS sequence"/>
</dbReference>
<evidence type="ECO:0000256" key="1">
    <source>
        <dbReference type="SAM" id="SignalP"/>
    </source>
</evidence>
<gene>
    <name evidence="2" type="ORF">FGO68_gene11039</name>
</gene>
<dbReference type="OrthoDB" id="521488at2759"/>
<keyword evidence="3" id="KW-1185">Reference proteome</keyword>
<evidence type="ECO:0000313" key="3">
    <source>
        <dbReference type="Proteomes" id="UP000785679"/>
    </source>
</evidence>
<proteinExistence type="predicted"/>
<organism evidence="2 3">
    <name type="scientific">Halteria grandinella</name>
    <dbReference type="NCBI Taxonomy" id="5974"/>
    <lineage>
        <taxon>Eukaryota</taxon>
        <taxon>Sar</taxon>
        <taxon>Alveolata</taxon>
        <taxon>Ciliophora</taxon>
        <taxon>Intramacronucleata</taxon>
        <taxon>Spirotrichea</taxon>
        <taxon>Stichotrichia</taxon>
        <taxon>Sporadotrichida</taxon>
        <taxon>Halteriidae</taxon>
        <taxon>Halteria</taxon>
    </lineage>
</organism>
<dbReference type="AlphaFoldDB" id="A0A8J8NKN1"/>
<comment type="caution">
    <text evidence="2">The sequence shown here is derived from an EMBL/GenBank/DDBJ whole genome shotgun (WGS) entry which is preliminary data.</text>
</comment>
<feature type="chain" id="PRO_5035302678" evidence="1">
    <location>
        <begin position="19"/>
        <end position="213"/>
    </location>
</feature>
<dbReference type="EMBL" id="RRYP01013779">
    <property type="protein sequence ID" value="TNV76335.1"/>
    <property type="molecule type" value="Genomic_DNA"/>
</dbReference>